<dbReference type="InterPro" id="IPR037521">
    <property type="entry name" value="FLCN/SMCR8_DENN"/>
</dbReference>
<dbReference type="GO" id="GO:1904263">
    <property type="term" value="P:positive regulation of TORC1 signaling"/>
    <property type="evidence" value="ECO:0007669"/>
    <property type="project" value="TreeGrafter"/>
</dbReference>
<dbReference type="Proteomes" id="UP000007151">
    <property type="component" value="Unassembled WGS sequence"/>
</dbReference>
<evidence type="ECO:0000313" key="2">
    <source>
        <dbReference type="Proteomes" id="UP000007151"/>
    </source>
</evidence>
<evidence type="ECO:0000313" key="1">
    <source>
        <dbReference type="EMBL" id="OWR55513.1"/>
    </source>
</evidence>
<dbReference type="Gene3D" id="1.10.10.1730">
    <property type="entry name" value="Folliculin"/>
    <property type="match status" value="1"/>
</dbReference>
<dbReference type="PROSITE" id="PS51834">
    <property type="entry name" value="DENN_FLCN_SMCR8"/>
    <property type="match status" value="1"/>
</dbReference>
<protein>
    <submittedName>
        <fullName evidence="1">Uncharacterized protein</fullName>
    </submittedName>
</protein>
<dbReference type="STRING" id="278856.A0A212FP69"/>
<dbReference type="InterPro" id="IPR021713">
    <property type="entry name" value="Folliculin"/>
</dbReference>
<dbReference type="eggNOG" id="KOG3715">
    <property type="taxonomic scope" value="Eukaryota"/>
</dbReference>
<dbReference type="InterPro" id="IPR037520">
    <property type="entry name" value="Folliculin/SMCR8_longin"/>
</dbReference>
<dbReference type="GO" id="GO:0005096">
    <property type="term" value="F:GTPase activator activity"/>
    <property type="evidence" value="ECO:0007669"/>
    <property type="project" value="InterPro"/>
</dbReference>
<dbReference type="GO" id="GO:0005829">
    <property type="term" value="C:cytosol"/>
    <property type="evidence" value="ECO:0007669"/>
    <property type="project" value="TreeGrafter"/>
</dbReference>
<dbReference type="GO" id="GO:0000122">
    <property type="term" value="P:negative regulation of transcription by RNA polymerase II"/>
    <property type="evidence" value="ECO:0007669"/>
    <property type="project" value="TreeGrafter"/>
</dbReference>
<dbReference type="PANTHER" id="PTHR31441">
    <property type="entry name" value="FOLLICULIN FAMILY MEMBER"/>
    <property type="match status" value="1"/>
</dbReference>
<reference evidence="1 2" key="1">
    <citation type="journal article" date="2011" name="Cell">
        <title>The monarch butterfly genome yields insights into long-distance migration.</title>
        <authorList>
            <person name="Zhan S."/>
            <person name="Merlin C."/>
            <person name="Boore J.L."/>
            <person name="Reppert S.M."/>
        </authorList>
    </citation>
    <scope>NUCLEOTIDE SEQUENCE [LARGE SCALE GENOMIC DNA]</scope>
    <source>
        <strain evidence="1">F-2</strain>
    </source>
</reference>
<dbReference type="FunCoup" id="A0A212FP69">
    <property type="interactions" value="1123"/>
</dbReference>
<accession>A0A212FP69</accession>
<comment type="caution">
    <text evidence="1">The sequence shown here is derived from an EMBL/GenBank/DDBJ whole genome shotgun (WGS) entry which is preliminary data.</text>
</comment>
<organism evidence="1 2">
    <name type="scientific">Danaus plexippus plexippus</name>
    <dbReference type="NCBI Taxonomy" id="278856"/>
    <lineage>
        <taxon>Eukaryota</taxon>
        <taxon>Metazoa</taxon>
        <taxon>Ecdysozoa</taxon>
        <taxon>Arthropoda</taxon>
        <taxon>Hexapoda</taxon>
        <taxon>Insecta</taxon>
        <taxon>Pterygota</taxon>
        <taxon>Neoptera</taxon>
        <taxon>Endopterygota</taxon>
        <taxon>Lepidoptera</taxon>
        <taxon>Glossata</taxon>
        <taxon>Ditrysia</taxon>
        <taxon>Papilionoidea</taxon>
        <taxon>Nymphalidae</taxon>
        <taxon>Danainae</taxon>
        <taxon>Danaini</taxon>
        <taxon>Danaina</taxon>
        <taxon>Danaus</taxon>
        <taxon>Danaus</taxon>
    </lineage>
</organism>
<name>A0A212FP69_DANPL</name>
<keyword evidence="2" id="KW-1185">Reference proteome</keyword>
<dbReference type="KEGG" id="dpl:KGM_212974"/>
<dbReference type="AlphaFoldDB" id="A0A212FP69"/>
<dbReference type="EMBL" id="AGBW02003646">
    <property type="protein sequence ID" value="OWR55513.1"/>
    <property type="molecule type" value="Genomic_DNA"/>
</dbReference>
<proteinExistence type="predicted"/>
<sequence length="428" mass="48063">MNAIVGFCHFCEAHGPRPVFCTYTTEDEQHTTEPSKNAVQCNGCTSIGSEMVLISRDGDTIFCSRESVPNPEVTSFLRQAALRSITCEVNWSKEGGVVYFSDTQGDVLSSTFQLKDTRSRGLKRLFSIVVLMKDKMLLLNITPVLSEHMQKIAKELQNLANEVYEQEQSICSQRALRLKTGRHDFGQSRSLVQLTGDADIFKKLHSHFTHILRIGSVTYSETLYTSHGLLNKITPQLTSNTIFQENACVVPNNNCLTLRELESLLTKEAFKKVLYCILTGVHIVIKCVNFEPTRIIDCLLKIIPSTSVDINRPIVSVGGNNTETYDNCCIEEVENNDFVCKWSGSLPDKCPTLMRRIEIAMDNQKLTNAVLDQHIKSLQLEWLGIANTIKMAKTNSGKSDAIKKLKVVLGVMQQDEVLVNYWSCMFCS</sequence>
<dbReference type="PANTHER" id="PTHR31441:SF2">
    <property type="entry name" value="FOLLICULIN"/>
    <property type="match status" value="1"/>
</dbReference>
<dbReference type="OrthoDB" id="5599713at2759"/>
<dbReference type="Pfam" id="PF11704">
    <property type="entry name" value="Folliculin"/>
    <property type="match status" value="1"/>
</dbReference>
<gene>
    <name evidence="1" type="ORF">KGM_212974</name>
</gene>
<dbReference type="InterPro" id="IPR044886">
    <property type="entry name" value="FLCN_DENN_C_sf"/>
</dbReference>